<dbReference type="AlphaFoldDB" id="A0A493TI52"/>
<evidence type="ECO:0000313" key="1">
    <source>
        <dbReference type="Ensembl" id="ENSAPLP00000025561.1"/>
    </source>
</evidence>
<protein>
    <submittedName>
        <fullName evidence="1">Uncharacterized protein</fullName>
    </submittedName>
</protein>
<name>A0A493TI52_ANAPP</name>
<proteinExistence type="predicted"/>
<dbReference type="Ensembl" id="ENSAPLT00000039558.1">
    <property type="protein sequence ID" value="ENSAPLP00000025561.1"/>
    <property type="gene ID" value="ENSAPLG00000020220.1"/>
</dbReference>
<sequence length="74" mass="8291">NTDTGDDFEVMNVDLATGHTFPFSTTLPIFRLAEVLHVMLTVNHLLPKLFYSTGLEMTAWIDPISSPGQARDKR</sequence>
<keyword evidence="2" id="KW-1185">Reference proteome</keyword>
<reference evidence="1" key="2">
    <citation type="submission" date="2025-08" db="UniProtKB">
        <authorList>
            <consortium name="Ensembl"/>
        </authorList>
    </citation>
    <scope>IDENTIFICATION</scope>
</reference>
<accession>A0A493TI52</accession>
<organism evidence="1 2">
    <name type="scientific">Anas platyrhynchos platyrhynchos</name>
    <name type="common">Northern mallard</name>
    <dbReference type="NCBI Taxonomy" id="8840"/>
    <lineage>
        <taxon>Eukaryota</taxon>
        <taxon>Metazoa</taxon>
        <taxon>Chordata</taxon>
        <taxon>Craniata</taxon>
        <taxon>Vertebrata</taxon>
        <taxon>Euteleostomi</taxon>
        <taxon>Archelosauria</taxon>
        <taxon>Archosauria</taxon>
        <taxon>Dinosauria</taxon>
        <taxon>Saurischia</taxon>
        <taxon>Theropoda</taxon>
        <taxon>Coelurosauria</taxon>
        <taxon>Aves</taxon>
        <taxon>Neognathae</taxon>
        <taxon>Galloanserae</taxon>
        <taxon>Anseriformes</taxon>
        <taxon>Anatidae</taxon>
        <taxon>Anatinae</taxon>
        <taxon>Anas</taxon>
    </lineage>
</organism>
<evidence type="ECO:0000313" key="2">
    <source>
        <dbReference type="Proteomes" id="UP000016666"/>
    </source>
</evidence>
<reference evidence="1" key="3">
    <citation type="submission" date="2025-09" db="UniProtKB">
        <authorList>
            <consortium name="Ensembl"/>
        </authorList>
    </citation>
    <scope>IDENTIFICATION</scope>
</reference>
<dbReference type="Proteomes" id="UP000016666">
    <property type="component" value="Chromosome 6"/>
</dbReference>
<reference evidence="1 2" key="1">
    <citation type="submission" date="2017-10" db="EMBL/GenBank/DDBJ databases">
        <title>A new Pekin duck reference genome.</title>
        <authorList>
            <person name="Hou Z.-C."/>
            <person name="Zhou Z.-K."/>
            <person name="Zhu F."/>
            <person name="Hou S.-S."/>
        </authorList>
    </citation>
    <scope>NUCLEOTIDE SEQUENCE [LARGE SCALE GENOMIC DNA]</scope>
</reference>